<dbReference type="InterPro" id="IPR050708">
    <property type="entry name" value="T6SS_VgrG/RHS"/>
</dbReference>
<dbReference type="RefSeq" id="WP_107722198.1">
    <property type="nucleotide sequence ID" value="NZ_CP028475.1"/>
</dbReference>
<dbReference type="Proteomes" id="UP000241447">
    <property type="component" value="Chromosome"/>
</dbReference>
<proteinExistence type="predicted"/>
<dbReference type="Pfam" id="PF25023">
    <property type="entry name" value="TEN_YD-shell"/>
    <property type="match status" value="1"/>
</dbReference>
<reference evidence="3 4" key="1">
    <citation type="submission" date="2018-03" db="EMBL/GenBank/DDBJ databases">
        <title>The Complete Genome of Celeribacter baekdonensis strain LH4, a Thiosulfate-Oxidizing Alphaproteobacterium Isolated from Gulf of Mexico Continental Slope Sediments.</title>
        <authorList>
            <person name="Flood B.E."/>
            <person name="Bailey J.V."/>
            <person name="Leprich D."/>
        </authorList>
    </citation>
    <scope>NUCLEOTIDE SEQUENCE [LARGE SCALE GENOMIC DNA]</scope>
    <source>
        <strain evidence="3 4">LH4</strain>
    </source>
</reference>
<dbReference type="EMBL" id="CP028475">
    <property type="protein sequence ID" value="AVW92989.1"/>
    <property type="molecule type" value="Genomic_DNA"/>
</dbReference>
<accession>A0A2R4M7E4</accession>
<dbReference type="AlphaFoldDB" id="A0A2R4M7E4"/>
<name>A0A2R4M7E4_9RHOB</name>
<evidence type="ECO:0000259" key="2">
    <source>
        <dbReference type="Pfam" id="PF25023"/>
    </source>
</evidence>
<keyword evidence="1" id="KW-0677">Repeat</keyword>
<dbReference type="InterPro" id="IPR022385">
    <property type="entry name" value="Rhs_assc_core"/>
</dbReference>
<dbReference type="Gene3D" id="2.180.10.10">
    <property type="entry name" value="RHS repeat-associated core"/>
    <property type="match status" value="1"/>
</dbReference>
<protein>
    <recommendedName>
        <fullName evidence="2">Teneurin-like YD-shell domain-containing protein</fullName>
    </recommendedName>
</protein>
<sequence length="327" mass="34627">MEYLHKDQLGSVKLITAANGSLVKTSTYAPFGEAFDEMLSLTAADETKGFIGERFDADAGLQYLNARYYDPRLGLFIQPDWLDPTQLGVGLNRYSYSANDPVNLRDPKGNEATTSGDCREQCNVSRDKAPDGKLVVDINATAPPEGAYYAGNVALGLLHYMSGSGEPGYESIADNANLDQGLANTMSLSTMLNRPKKADGSVEIGTLAALAMNGGGMKDITVGLASSWRELTAGAVLLKGTVSVTVDPKGNALAIGNLAGVSEPFDFNSNPNRGKKLNAAVAVARAVVEATDTVADIVSPNGQTPMAAFEQNYTGEVLFSYSWKVPH</sequence>
<dbReference type="NCBIfam" id="TIGR03696">
    <property type="entry name" value="Rhs_assc_core"/>
    <property type="match status" value="1"/>
</dbReference>
<dbReference type="OrthoDB" id="7876417at2"/>
<evidence type="ECO:0000313" key="3">
    <source>
        <dbReference type="EMBL" id="AVW92989.1"/>
    </source>
</evidence>
<feature type="domain" description="Teneurin-like YD-shell" evidence="2">
    <location>
        <begin position="3"/>
        <end position="102"/>
    </location>
</feature>
<dbReference type="InterPro" id="IPR056823">
    <property type="entry name" value="TEN-like_YD-shell"/>
</dbReference>
<evidence type="ECO:0000256" key="1">
    <source>
        <dbReference type="ARBA" id="ARBA00022737"/>
    </source>
</evidence>
<dbReference type="KEGG" id="cbak:DA792_19440"/>
<organism evidence="3 4">
    <name type="scientific">Celeribacter baekdonensis</name>
    <dbReference type="NCBI Taxonomy" id="875171"/>
    <lineage>
        <taxon>Bacteria</taxon>
        <taxon>Pseudomonadati</taxon>
        <taxon>Pseudomonadota</taxon>
        <taxon>Alphaproteobacteria</taxon>
        <taxon>Rhodobacterales</taxon>
        <taxon>Roseobacteraceae</taxon>
        <taxon>Celeribacter</taxon>
    </lineage>
</organism>
<evidence type="ECO:0000313" key="4">
    <source>
        <dbReference type="Proteomes" id="UP000241447"/>
    </source>
</evidence>
<dbReference type="PANTHER" id="PTHR32305">
    <property type="match status" value="1"/>
</dbReference>
<dbReference type="PANTHER" id="PTHR32305:SF15">
    <property type="entry name" value="PROTEIN RHSA-RELATED"/>
    <property type="match status" value="1"/>
</dbReference>
<gene>
    <name evidence="3" type="ORF">DA792_19440</name>
</gene>